<gene>
    <name evidence="2" type="ORF">A3D50_00020</name>
</gene>
<keyword evidence="1" id="KW-1133">Transmembrane helix</keyword>
<dbReference type="EMBL" id="MHRM01000005">
    <property type="protein sequence ID" value="OHA24389.1"/>
    <property type="molecule type" value="Genomic_DNA"/>
</dbReference>
<reference evidence="2 3" key="1">
    <citation type="journal article" date="2016" name="Nat. Commun.">
        <title>Thousands of microbial genomes shed light on interconnected biogeochemical processes in an aquifer system.</title>
        <authorList>
            <person name="Anantharaman K."/>
            <person name="Brown C.T."/>
            <person name="Hug L.A."/>
            <person name="Sharon I."/>
            <person name="Castelle C.J."/>
            <person name="Probst A.J."/>
            <person name="Thomas B.C."/>
            <person name="Singh A."/>
            <person name="Wilkins M.J."/>
            <person name="Karaoz U."/>
            <person name="Brodie E.L."/>
            <person name="Williams K.H."/>
            <person name="Hubbard S.S."/>
            <person name="Banfield J.F."/>
        </authorList>
    </citation>
    <scope>NUCLEOTIDE SEQUENCE [LARGE SCALE GENOMIC DNA]</scope>
</reference>
<organism evidence="2 3">
    <name type="scientific">Candidatus Taylorbacteria bacterium RIFCSPHIGHO2_02_FULL_44_12</name>
    <dbReference type="NCBI Taxonomy" id="1802308"/>
    <lineage>
        <taxon>Bacteria</taxon>
        <taxon>Candidatus Tayloriibacteriota</taxon>
    </lineage>
</organism>
<feature type="transmembrane region" description="Helical" evidence="1">
    <location>
        <begin position="12"/>
        <end position="32"/>
    </location>
</feature>
<comment type="caution">
    <text evidence="2">The sequence shown here is derived from an EMBL/GenBank/DDBJ whole genome shotgun (WGS) entry which is preliminary data.</text>
</comment>
<accession>A0A1G2MME5</accession>
<dbReference type="AlphaFoldDB" id="A0A1G2MME5"/>
<dbReference type="STRING" id="1802308.A3D50_00020"/>
<evidence type="ECO:0000256" key="1">
    <source>
        <dbReference type="SAM" id="Phobius"/>
    </source>
</evidence>
<evidence type="ECO:0008006" key="4">
    <source>
        <dbReference type="Google" id="ProtNLM"/>
    </source>
</evidence>
<protein>
    <recommendedName>
        <fullName evidence="4">Type 4 fimbrial biogenesis protein PilX N-terminal domain-containing protein</fullName>
    </recommendedName>
</protein>
<name>A0A1G2MME5_9BACT</name>
<keyword evidence="1" id="KW-0812">Transmembrane</keyword>
<proteinExistence type="predicted"/>
<evidence type="ECO:0000313" key="3">
    <source>
        <dbReference type="Proteomes" id="UP000178413"/>
    </source>
</evidence>
<evidence type="ECO:0000313" key="2">
    <source>
        <dbReference type="EMBL" id="OHA24389.1"/>
    </source>
</evidence>
<sequence length="169" mass="18031">MKYFSSSRGYTLLFAVLTASLVLGVAVFILSVSRKQYILSATARDSIYALYAADSGIECAAGNFGALASSSPGTINCNAGAVKPPAPTFTEFTYTDSGGIPHPNAQQTSFNLGFTYGCAVVSIVEYYDNTGAFRTIIQSRGYNICNALTFGPDITSPRIVERALQLTYQ</sequence>
<keyword evidence="1" id="KW-0472">Membrane</keyword>
<dbReference type="Proteomes" id="UP000178413">
    <property type="component" value="Unassembled WGS sequence"/>
</dbReference>